<accession>A0A4S4LJE0</accession>
<name>A0A4S4LJE0_9AGAM</name>
<dbReference type="Proteomes" id="UP000308199">
    <property type="component" value="Unassembled WGS sequence"/>
</dbReference>
<evidence type="ECO:0000256" key="3">
    <source>
        <dbReference type="ARBA" id="ARBA00022840"/>
    </source>
</evidence>
<comment type="caution">
    <text evidence="7">The sequence shown here is derived from an EMBL/GenBank/DDBJ whole genome shotgun (WGS) entry which is preliminary data.</text>
</comment>
<evidence type="ECO:0000313" key="8">
    <source>
        <dbReference type="Proteomes" id="UP000308199"/>
    </source>
</evidence>
<dbReference type="SMART" id="SM00845">
    <property type="entry name" value="GatB_Yqey"/>
    <property type="match status" value="1"/>
</dbReference>
<keyword evidence="8" id="KW-1185">Reference proteome</keyword>
<dbReference type="InterPro" id="IPR017959">
    <property type="entry name" value="Asn/Gln-tRNA_amidoTrfase_suB/E"/>
</dbReference>
<dbReference type="InterPro" id="IPR018027">
    <property type="entry name" value="Asn/Gln_amidotransferase"/>
</dbReference>
<dbReference type="Pfam" id="PF02637">
    <property type="entry name" value="GatB_Yqey"/>
    <property type="match status" value="1"/>
</dbReference>
<dbReference type="GO" id="GO:0050567">
    <property type="term" value="F:glutaminyl-tRNA synthase (glutamine-hydrolyzing) activity"/>
    <property type="evidence" value="ECO:0007669"/>
    <property type="project" value="TreeGrafter"/>
</dbReference>
<dbReference type="GO" id="GO:0032543">
    <property type="term" value="P:mitochondrial translation"/>
    <property type="evidence" value="ECO:0007669"/>
    <property type="project" value="TreeGrafter"/>
</dbReference>
<dbReference type="GO" id="GO:0005739">
    <property type="term" value="C:mitochondrion"/>
    <property type="evidence" value="ECO:0007669"/>
    <property type="project" value="TreeGrafter"/>
</dbReference>
<keyword evidence="2" id="KW-0547">Nucleotide-binding</keyword>
<dbReference type="InterPro" id="IPR023168">
    <property type="entry name" value="GatB_Yqey_C_2"/>
</dbReference>
<protein>
    <recommendedName>
        <fullName evidence="6">Asn/Gln amidotransferase domain-containing protein</fullName>
    </recommendedName>
</protein>
<keyword evidence="4" id="KW-0648">Protein biosynthesis</keyword>
<dbReference type="GO" id="GO:0070681">
    <property type="term" value="P:glutaminyl-tRNAGln biosynthesis via transamidation"/>
    <property type="evidence" value="ECO:0007669"/>
    <property type="project" value="TreeGrafter"/>
</dbReference>
<dbReference type="InterPro" id="IPR014746">
    <property type="entry name" value="Gln_synth/guanido_kin_cat_dom"/>
</dbReference>
<dbReference type="Pfam" id="PF02934">
    <property type="entry name" value="GatB_N"/>
    <property type="match status" value="1"/>
</dbReference>
<dbReference type="InterPro" id="IPR006075">
    <property type="entry name" value="Asn/Gln-tRNA_Trfase_suB/E_cat"/>
</dbReference>
<organism evidence="7 8">
    <name type="scientific">Phellinidium pouzarii</name>
    <dbReference type="NCBI Taxonomy" id="167371"/>
    <lineage>
        <taxon>Eukaryota</taxon>
        <taxon>Fungi</taxon>
        <taxon>Dikarya</taxon>
        <taxon>Basidiomycota</taxon>
        <taxon>Agaricomycotina</taxon>
        <taxon>Agaricomycetes</taxon>
        <taxon>Hymenochaetales</taxon>
        <taxon>Hymenochaetaceae</taxon>
        <taxon>Phellinidium</taxon>
    </lineage>
</organism>
<dbReference type="Gene3D" id="1.10.10.410">
    <property type="match status" value="1"/>
</dbReference>
<evidence type="ECO:0000313" key="7">
    <source>
        <dbReference type="EMBL" id="THH11478.1"/>
    </source>
</evidence>
<evidence type="ECO:0000256" key="5">
    <source>
        <dbReference type="ARBA" id="ARBA00047913"/>
    </source>
</evidence>
<sequence length="240" mass="26839">MRSKEDVPDYRYMPDPNLPPLIIEDKYVESIRDSMPELPEASRSRLLEKGLTPRDVDFLLSIDAGREVGFDGQLGQGFASFYEDVGNGHDPKIAFNWITHDLYSLLVARKETFKDNPVSVAQMRELIDLVESKMMTSTSGKNLLKHIVETRTNDSPAALARELSLLALDSDDDVVENFINELCLKAIEALPEEAEVVRKGNTNVLNKLLGLVMNLSRGRADAKAVHARLKNMLITGNVEK</sequence>
<evidence type="ECO:0000256" key="2">
    <source>
        <dbReference type="ARBA" id="ARBA00022741"/>
    </source>
</evidence>
<feature type="domain" description="Asn/Gln amidotransferase" evidence="6">
    <location>
        <begin position="80"/>
        <end position="233"/>
    </location>
</feature>
<dbReference type="EMBL" id="SGPK01000013">
    <property type="protein sequence ID" value="THH11478.1"/>
    <property type="molecule type" value="Genomic_DNA"/>
</dbReference>
<dbReference type="InterPro" id="IPR003789">
    <property type="entry name" value="Asn/Gln_tRNA_amidoTrase-B-like"/>
</dbReference>
<keyword evidence="3" id="KW-0067">ATP-binding</keyword>
<evidence type="ECO:0000259" key="6">
    <source>
        <dbReference type="SMART" id="SM00845"/>
    </source>
</evidence>
<proteinExistence type="predicted"/>
<dbReference type="SUPFAM" id="SSF55931">
    <property type="entry name" value="Glutamine synthetase/guanido kinase"/>
    <property type="match status" value="1"/>
</dbReference>
<dbReference type="GO" id="GO:0030956">
    <property type="term" value="C:glutamyl-tRNA(Gln) amidotransferase complex"/>
    <property type="evidence" value="ECO:0007669"/>
    <property type="project" value="TreeGrafter"/>
</dbReference>
<dbReference type="AlphaFoldDB" id="A0A4S4LJE0"/>
<evidence type="ECO:0000256" key="1">
    <source>
        <dbReference type="ARBA" id="ARBA00022598"/>
    </source>
</evidence>
<dbReference type="SUPFAM" id="SSF89095">
    <property type="entry name" value="GatB/YqeY motif"/>
    <property type="match status" value="1"/>
</dbReference>
<gene>
    <name evidence="7" type="ORF">EW145_g623</name>
</gene>
<dbReference type="OrthoDB" id="1722066at2759"/>
<comment type="catalytic activity">
    <reaction evidence="5">
        <text>L-glutamyl-tRNA(Gln) + L-glutamine + ATP + H2O = L-glutaminyl-tRNA(Gln) + L-glutamate + ADP + phosphate + H(+)</text>
        <dbReference type="Rhea" id="RHEA:17521"/>
        <dbReference type="Rhea" id="RHEA-COMP:9681"/>
        <dbReference type="Rhea" id="RHEA-COMP:9684"/>
        <dbReference type="ChEBI" id="CHEBI:15377"/>
        <dbReference type="ChEBI" id="CHEBI:15378"/>
        <dbReference type="ChEBI" id="CHEBI:29985"/>
        <dbReference type="ChEBI" id="CHEBI:30616"/>
        <dbReference type="ChEBI" id="CHEBI:43474"/>
        <dbReference type="ChEBI" id="CHEBI:58359"/>
        <dbReference type="ChEBI" id="CHEBI:78520"/>
        <dbReference type="ChEBI" id="CHEBI:78521"/>
        <dbReference type="ChEBI" id="CHEBI:456216"/>
    </reaction>
</comment>
<dbReference type="PANTHER" id="PTHR11659:SF0">
    <property type="entry name" value="GLUTAMYL-TRNA(GLN) AMIDOTRANSFERASE SUBUNIT B, MITOCHONDRIAL"/>
    <property type="match status" value="1"/>
</dbReference>
<dbReference type="PANTHER" id="PTHR11659">
    <property type="entry name" value="GLUTAMYL-TRNA GLN AMIDOTRANSFERASE SUBUNIT B MITOCHONDRIAL AND PROKARYOTIC PET112-RELATED"/>
    <property type="match status" value="1"/>
</dbReference>
<evidence type="ECO:0000256" key="4">
    <source>
        <dbReference type="ARBA" id="ARBA00022917"/>
    </source>
</evidence>
<reference evidence="7 8" key="1">
    <citation type="submission" date="2019-02" db="EMBL/GenBank/DDBJ databases">
        <title>Genome sequencing of the rare red list fungi Phellinidium pouzarii.</title>
        <authorList>
            <person name="Buettner E."/>
            <person name="Kellner H."/>
        </authorList>
    </citation>
    <scope>NUCLEOTIDE SEQUENCE [LARGE SCALE GENOMIC DNA]</scope>
    <source>
        <strain evidence="7 8">DSM 108285</strain>
    </source>
</reference>
<keyword evidence="1" id="KW-0436">Ligase</keyword>
<dbReference type="GO" id="GO:0005524">
    <property type="term" value="F:ATP binding"/>
    <property type="evidence" value="ECO:0007669"/>
    <property type="project" value="UniProtKB-KW"/>
</dbReference>